<dbReference type="Pfam" id="PF24964">
    <property type="entry name" value="DUF7769"/>
    <property type="match status" value="1"/>
</dbReference>
<accession>W2VYX9</accession>
<dbReference type="Proteomes" id="UP000018958">
    <property type="component" value="Unassembled WGS sequence"/>
</dbReference>
<evidence type="ECO:0000256" key="1">
    <source>
        <dbReference type="SAM" id="MobiDB-lite"/>
    </source>
</evidence>
<feature type="compositionally biased region" description="Polar residues" evidence="1">
    <location>
        <begin position="218"/>
        <end position="237"/>
    </location>
</feature>
<reference evidence="3 4" key="1">
    <citation type="submission" date="2013-11" db="EMBL/GenBank/DDBJ databases">
        <title>The Genome Sequence of Phytophthora parasitica CJ01A1.</title>
        <authorList>
            <consortium name="The Broad Institute Genomics Platform"/>
            <person name="Russ C."/>
            <person name="Tyler B."/>
            <person name="Panabieres F."/>
            <person name="Shan W."/>
            <person name="Tripathy S."/>
            <person name="Grunwald N."/>
            <person name="Machado M."/>
            <person name="Johnson C.S."/>
            <person name="Walker B."/>
            <person name="Young S.K."/>
            <person name="Zeng Q."/>
            <person name="Gargeya S."/>
            <person name="Fitzgerald M."/>
            <person name="Haas B."/>
            <person name="Abouelleil A."/>
            <person name="Allen A.W."/>
            <person name="Alvarado L."/>
            <person name="Arachchi H.M."/>
            <person name="Berlin A.M."/>
            <person name="Chapman S.B."/>
            <person name="Gainer-Dewar J."/>
            <person name="Goldberg J."/>
            <person name="Griggs A."/>
            <person name="Gujja S."/>
            <person name="Hansen M."/>
            <person name="Howarth C."/>
            <person name="Imamovic A."/>
            <person name="Ireland A."/>
            <person name="Larimer J."/>
            <person name="McCowan C."/>
            <person name="Murphy C."/>
            <person name="Pearson M."/>
            <person name="Poon T.W."/>
            <person name="Priest M."/>
            <person name="Roberts A."/>
            <person name="Saif S."/>
            <person name="Shea T."/>
            <person name="Sisk P."/>
            <person name="Sykes S."/>
            <person name="Wortman J."/>
            <person name="Nusbaum C."/>
            <person name="Birren B."/>
        </authorList>
    </citation>
    <scope>NUCLEOTIDE SEQUENCE [LARGE SCALE GENOMIC DNA]</scope>
    <source>
        <strain evidence="3 4">CJ01A1</strain>
    </source>
</reference>
<sequence>MSSQTSTKKRCALSECERDRVVVELLKRSVEGVPRAGAIKEVATKFGVDRKTVSRLWKHAEEEQDKSDMIRSPSQRNQRGCPKKDLTAKLDRLCSAPLAQRSTLRSHRRCLVWNEPNVIDVQEIGMVHPTRATCLAAFNDMFKTIHVDEKLFYTEVRRRYYLLPGKAIPHRHVRSKRYITKVMMLAAVARPRWDPESGTYFDGKLSISPFVERKPAVPSSQRRPAETTVTTKGHVNK</sequence>
<evidence type="ECO:0000313" key="4">
    <source>
        <dbReference type="Proteomes" id="UP000018958"/>
    </source>
</evidence>
<evidence type="ECO:0000313" key="3">
    <source>
        <dbReference type="EMBL" id="ETP02933.1"/>
    </source>
</evidence>
<dbReference type="OrthoDB" id="99780at2759"/>
<dbReference type="EMBL" id="ANIX01003977">
    <property type="protein sequence ID" value="ETP02933.1"/>
    <property type="molecule type" value="Genomic_DNA"/>
</dbReference>
<comment type="caution">
    <text evidence="3">The sequence shown here is derived from an EMBL/GenBank/DDBJ whole genome shotgun (WGS) entry which is preliminary data.</text>
</comment>
<dbReference type="AlphaFoldDB" id="W2VYX9"/>
<name>W2VYX9_PHYNI</name>
<protein>
    <recommendedName>
        <fullName evidence="2">DUF7769 domain-containing protein</fullName>
    </recommendedName>
</protein>
<feature type="region of interest" description="Disordered" evidence="1">
    <location>
        <begin position="212"/>
        <end position="237"/>
    </location>
</feature>
<feature type="compositionally biased region" description="Basic and acidic residues" evidence="1">
    <location>
        <begin position="60"/>
        <end position="69"/>
    </location>
</feature>
<organism evidence="3 4">
    <name type="scientific">Phytophthora nicotianae CJ01A1</name>
    <dbReference type="NCBI Taxonomy" id="1317063"/>
    <lineage>
        <taxon>Eukaryota</taxon>
        <taxon>Sar</taxon>
        <taxon>Stramenopiles</taxon>
        <taxon>Oomycota</taxon>
        <taxon>Peronosporomycetes</taxon>
        <taxon>Peronosporales</taxon>
        <taxon>Peronosporaceae</taxon>
        <taxon>Phytophthora</taxon>
    </lineage>
</organism>
<proteinExistence type="predicted"/>
<evidence type="ECO:0000259" key="2">
    <source>
        <dbReference type="Pfam" id="PF24964"/>
    </source>
</evidence>
<feature type="domain" description="DUF7769" evidence="2">
    <location>
        <begin position="13"/>
        <end position="64"/>
    </location>
</feature>
<gene>
    <name evidence="3" type="ORF">F441_20055</name>
</gene>
<dbReference type="PANTHER" id="PTHR47169">
    <property type="entry name" value="OS01G0541250 PROTEIN"/>
    <property type="match status" value="1"/>
</dbReference>
<dbReference type="InterPro" id="IPR056671">
    <property type="entry name" value="DUF7769"/>
</dbReference>
<feature type="region of interest" description="Disordered" evidence="1">
    <location>
        <begin position="60"/>
        <end position="82"/>
    </location>
</feature>